<protein>
    <submittedName>
        <fullName evidence="2">Uncharacterized protein</fullName>
    </submittedName>
</protein>
<reference evidence="2" key="1">
    <citation type="journal article" date="2020" name="bioRxiv">
        <title>Chromosome-level reference genome of the European wasp spider Argiope bruennichi: a resource for studies on range expansion and evolutionary adaptation.</title>
        <authorList>
            <person name="Sheffer M.M."/>
            <person name="Hoppe A."/>
            <person name="Krehenwinkel H."/>
            <person name="Uhl G."/>
            <person name="Kuss A.W."/>
            <person name="Jensen L."/>
            <person name="Jensen C."/>
            <person name="Gillespie R.G."/>
            <person name="Hoff K.J."/>
            <person name="Prost S."/>
        </authorList>
    </citation>
    <scope>NUCLEOTIDE SEQUENCE</scope>
</reference>
<accession>A0A8T0F556</accession>
<feature type="region of interest" description="Disordered" evidence="1">
    <location>
        <begin position="1"/>
        <end position="34"/>
    </location>
</feature>
<evidence type="ECO:0000256" key="1">
    <source>
        <dbReference type="SAM" id="MobiDB-lite"/>
    </source>
</evidence>
<organism evidence="2 3">
    <name type="scientific">Argiope bruennichi</name>
    <name type="common">Wasp spider</name>
    <name type="synonym">Aranea bruennichi</name>
    <dbReference type="NCBI Taxonomy" id="94029"/>
    <lineage>
        <taxon>Eukaryota</taxon>
        <taxon>Metazoa</taxon>
        <taxon>Ecdysozoa</taxon>
        <taxon>Arthropoda</taxon>
        <taxon>Chelicerata</taxon>
        <taxon>Arachnida</taxon>
        <taxon>Araneae</taxon>
        <taxon>Araneomorphae</taxon>
        <taxon>Entelegynae</taxon>
        <taxon>Araneoidea</taxon>
        <taxon>Araneidae</taxon>
        <taxon>Argiope</taxon>
    </lineage>
</organism>
<dbReference type="EMBL" id="JABXBU010000625">
    <property type="protein sequence ID" value="KAF8784133.1"/>
    <property type="molecule type" value="Genomic_DNA"/>
</dbReference>
<gene>
    <name evidence="2" type="ORF">HNY73_011638</name>
</gene>
<proteinExistence type="predicted"/>
<dbReference type="Proteomes" id="UP000807504">
    <property type="component" value="Unassembled WGS sequence"/>
</dbReference>
<evidence type="ECO:0000313" key="3">
    <source>
        <dbReference type="Proteomes" id="UP000807504"/>
    </source>
</evidence>
<name>A0A8T0F556_ARGBR</name>
<comment type="caution">
    <text evidence="2">The sequence shown here is derived from an EMBL/GenBank/DDBJ whole genome shotgun (WGS) entry which is preliminary data.</text>
</comment>
<reference evidence="2" key="2">
    <citation type="submission" date="2020-06" db="EMBL/GenBank/DDBJ databases">
        <authorList>
            <person name="Sheffer M."/>
        </authorList>
    </citation>
    <scope>NUCLEOTIDE SEQUENCE</scope>
</reference>
<evidence type="ECO:0000313" key="2">
    <source>
        <dbReference type="EMBL" id="KAF8784133.1"/>
    </source>
</evidence>
<sequence length="83" mass="9323">MGSMKEESLRIHGKERESLPPATEKPPRPVSPSSVQISEEFIFTHHVDITSDNHKKYYGKLGAALRMHKEDLRVQTNAANLPG</sequence>
<feature type="compositionally biased region" description="Basic and acidic residues" evidence="1">
    <location>
        <begin position="1"/>
        <end position="18"/>
    </location>
</feature>
<dbReference type="AlphaFoldDB" id="A0A8T0F556"/>
<keyword evidence="3" id="KW-1185">Reference proteome</keyword>